<reference evidence="10 11" key="1">
    <citation type="journal article" date="2019" name="Commun. Biol.">
        <title>The bagworm genome reveals a unique fibroin gene that provides high tensile strength.</title>
        <authorList>
            <person name="Kono N."/>
            <person name="Nakamura H."/>
            <person name="Ohtoshi R."/>
            <person name="Tomita M."/>
            <person name="Numata K."/>
            <person name="Arakawa K."/>
        </authorList>
    </citation>
    <scope>NUCLEOTIDE SEQUENCE [LARGE SCALE GENOMIC DNA]</scope>
</reference>
<comment type="caution">
    <text evidence="10">The sequence shown here is derived from an EMBL/GenBank/DDBJ whole genome shotgun (WGS) entry which is preliminary data.</text>
</comment>
<dbReference type="EC" id="2.7.11.1" evidence="1"/>
<accession>A0A4C1ZST0</accession>
<keyword evidence="3" id="KW-0808">Transferase</keyword>
<dbReference type="PROSITE" id="PS50011">
    <property type="entry name" value="PROTEIN_KINASE_DOM"/>
    <property type="match status" value="1"/>
</dbReference>
<evidence type="ECO:0000313" key="10">
    <source>
        <dbReference type="EMBL" id="GBP90728.1"/>
    </source>
</evidence>
<dbReference type="Proteomes" id="UP000299102">
    <property type="component" value="Unassembled WGS sequence"/>
</dbReference>
<dbReference type="Pfam" id="PF12330">
    <property type="entry name" value="Haspin_kinase"/>
    <property type="match status" value="1"/>
</dbReference>
<evidence type="ECO:0000256" key="7">
    <source>
        <dbReference type="ARBA" id="ARBA00047899"/>
    </source>
</evidence>
<comment type="catalytic activity">
    <reaction evidence="8">
        <text>L-seryl-[protein] + ATP = O-phospho-L-seryl-[protein] + ADP + H(+)</text>
        <dbReference type="Rhea" id="RHEA:17989"/>
        <dbReference type="Rhea" id="RHEA-COMP:9863"/>
        <dbReference type="Rhea" id="RHEA-COMP:11604"/>
        <dbReference type="ChEBI" id="CHEBI:15378"/>
        <dbReference type="ChEBI" id="CHEBI:29999"/>
        <dbReference type="ChEBI" id="CHEBI:30616"/>
        <dbReference type="ChEBI" id="CHEBI:83421"/>
        <dbReference type="ChEBI" id="CHEBI:456216"/>
        <dbReference type="EC" id="2.7.11.1"/>
    </reaction>
</comment>
<keyword evidence="4" id="KW-0547">Nucleotide-binding</keyword>
<evidence type="ECO:0000256" key="3">
    <source>
        <dbReference type="ARBA" id="ARBA00022679"/>
    </source>
</evidence>
<keyword evidence="2" id="KW-0723">Serine/threonine-protein kinase</keyword>
<evidence type="ECO:0000256" key="8">
    <source>
        <dbReference type="ARBA" id="ARBA00048679"/>
    </source>
</evidence>
<sequence length="425" mass="48286">MLSNIKIRVRFLSEDCDDTLIELSKLSIADPEHEVTVLEKVEDESVRVPSALDYVLRRCNQTEPTLFDECYPDTVLKNCRKIGEGVYGEVFLWRASDGRARVMKVVPVGGSTRVNGEPQKDFAEIIAEIVIAMELSALRAPIALIDQQFDEGKDIDTLDLHTIENACNTFNQVLAVRCVYGSYPSRLLDLWDLYDECKGSENDNPAVLPPDQHYIVLELAYAGQDLESYIFNNAEQAYYLFVQVAFALAVAEESYQFEHRDLHWGNVLIASSDEKYCTFVLRGRTRRVPVHGAHATIIDYSLSRVSLPVCADSAGAAGAERITLYNDLSTDDSLFSAVGDYQFDVYRLMKKKLGNEWKNFEPYTNTLWLHYIVEKMTTAVHYKRTNTKIHKTFITKLSNIKNRILEYGSAAEFVLTDNEFSMLTN</sequence>
<dbReference type="GO" id="GO:0000278">
    <property type="term" value="P:mitotic cell cycle"/>
    <property type="evidence" value="ECO:0007669"/>
    <property type="project" value="TreeGrafter"/>
</dbReference>
<dbReference type="OrthoDB" id="21018at2759"/>
<organism evidence="10 11">
    <name type="scientific">Eumeta variegata</name>
    <name type="common">Bagworm moth</name>
    <name type="synonym">Eumeta japonica</name>
    <dbReference type="NCBI Taxonomy" id="151549"/>
    <lineage>
        <taxon>Eukaryota</taxon>
        <taxon>Metazoa</taxon>
        <taxon>Ecdysozoa</taxon>
        <taxon>Arthropoda</taxon>
        <taxon>Hexapoda</taxon>
        <taxon>Insecta</taxon>
        <taxon>Pterygota</taxon>
        <taxon>Neoptera</taxon>
        <taxon>Endopterygota</taxon>
        <taxon>Lepidoptera</taxon>
        <taxon>Glossata</taxon>
        <taxon>Ditrysia</taxon>
        <taxon>Tineoidea</taxon>
        <taxon>Psychidae</taxon>
        <taxon>Oiketicinae</taxon>
        <taxon>Eumeta</taxon>
    </lineage>
</organism>
<keyword evidence="11" id="KW-1185">Reference proteome</keyword>
<dbReference type="GO" id="GO:0072354">
    <property type="term" value="F:histone H3T3 kinase activity"/>
    <property type="evidence" value="ECO:0007669"/>
    <property type="project" value="TreeGrafter"/>
</dbReference>
<evidence type="ECO:0000256" key="6">
    <source>
        <dbReference type="ARBA" id="ARBA00022840"/>
    </source>
</evidence>
<dbReference type="STRING" id="151549.A0A4C1ZST0"/>
<dbReference type="GO" id="GO:0035556">
    <property type="term" value="P:intracellular signal transduction"/>
    <property type="evidence" value="ECO:0007669"/>
    <property type="project" value="TreeGrafter"/>
</dbReference>
<protein>
    <recommendedName>
        <fullName evidence="1">non-specific serine/threonine protein kinase</fullName>
        <ecNumber evidence="1">2.7.11.1</ecNumber>
    </recommendedName>
</protein>
<dbReference type="PANTHER" id="PTHR24419">
    <property type="entry name" value="INTERLEUKIN-1 RECEPTOR-ASSOCIATED KINASE"/>
    <property type="match status" value="1"/>
</dbReference>
<dbReference type="GO" id="GO:0005737">
    <property type="term" value="C:cytoplasm"/>
    <property type="evidence" value="ECO:0007669"/>
    <property type="project" value="TreeGrafter"/>
</dbReference>
<dbReference type="InterPro" id="IPR011009">
    <property type="entry name" value="Kinase-like_dom_sf"/>
</dbReference>
<evidence type="ECO:0000256" key="4">
    <source>
        <dbReference type="ARBA" id="ARBA00022741"/>
    </source>
</evidence>
<dbReference type="PANTHER" id="PTHR24419:SF18">
    <property type="entry name" value="SERINE_THREONINE-PROTEIN KINASE HASPIN"/>
    <property type="match status" value="1"/>
</dbReference>
<dbReference type="Gene3D" id="3.30.200.20">
    <property type="entry name" value="Phosphorylase Kinase, domain 1"/>
    <property type="match status" value="1"/>
</dbReference>
<evidence type="ECO:0000256" key="2">
    <source>
        <dbReference type="ARBA" id="ARBA00022527"/>
    </source>
</evidence>
<dbReference type="AlphaFoldDB" id="A0A4C1ZST0"/>
<dbReference type="SUPFAM" id="SSF56112">
    <property type="entry name" value="Protein kinase-like (PK-like)"/>
    <property type="match status" value="1"/>
</dbReference>
<keyword evidence="6" id="KW-0067">ATP-binding</keyword>
<dbReference type="Gene3D" id="1.10.510.10">
    <property type="entry name" value="Transferase(Phosphotransferase) domain 1"/>
    <property type="match status" value="1"/>
</dbReference>
<evidence type="ECO:0000256" key="1">
    <source>
        <dbReference type="ARBA" id="ARBA00012513"/>
    </source>
</evidence>
<evidence type="ECO:0000259" key="9">
    <source>
        <dbReference type="PROSITE" id="PS50011"/>
    </source>
</evidence>
<dbReference type="EMBL" id="BGZK01002107">
    <property type="protein sequence ID" value="GBP90728.1"/>
    <property type="molecule type" value="Genomic_DNA"/>
</dbReference>
<dbReference type="InterPro" id="IPR024604">
    <property type="entry name" value="GSG2_C"/>
</dbReference>
<proteinExistence type="predicted"/>
<comment type="catalytic activity">
    <reaction evidence="7">
        <text>L-threonyl-[protein] + ATP = O-phospho-L-threonyl-[protein] + ADP + H(+)</text>
        <dbReference type="Rhea" id="RHEA:46608"/>
        <dbReference type="Rhea" id="RHEA-COMP:11060"/>
        <dbReference type="Rhea" id="RHEA-COMP:11605"/>
        <dbReference type="ChEBI" id="CHEBI:15378"/>
        <dbReference type="ChEBI" id="CHEBI:30013"/>
        <dbReference type="ChEBI" id="CHEBI:30616"/>
        <dbReference type="ChEBI" id="CHEBI:61977"/>
        <dbReference type="ChEBI" id="CHEBI:456216"/>
        <dbReference type="EC" id="2.7.11.1"/>
    </reaction>
</comment>
<dbReference type="GO" id="GO:0005634">
    <property type="term" value="C:nucleus"/>
    <property type="evidence" value="ECO:0007669"/>
    <property type="project" value="TreeGrafter"/>
</dbReference>
<keyword evidence="5" id="KW-0418">Kinase</keyword>
<feature type="domain" description="Protein kinase" evidence="9">
    <location>
        <begin position="76"/>
        <end position="425"/>
    </location>
</feature>
<evidence type="ECO:0000313" key="11">
    <source>
        <dbReference type="Proteomes" id="UP000299102"/>
    </source>
</evidence>
<dbReference type="GO" id="GO:0005524">
    <property type="term" value="F:ATP binding"/>
    <property type="evidence" value="ECO:0007669"/>
    <property type="project" value="UniProtKB-KW"/>
</dbReference>
<gene>
    <name evidence="10" type="ORF">EVAR_96934_1</name>
</gene>
<evidence type="ECO:0000256" key="5">
    <source>
        <dbReference type="ARBA" id="ARBA00022777"/>
    </source>
</evidence>
<dbReference type="InterPro" id="IPR000719">
    <property type="entry name" value="Prot_kinase_dom"/>
</dbReference>
<dbReference type="SMART" id="SM01331">
    <property type="entry name" value="DUF3635"/>
    <property type="match status" value="1"/>
</dbReference>
<name>A0A4C1ZST0_EUMVA</name>